<gene>
    <name evidence="4" type="ORF">B4U80_09542</name>
</gene>
<dbReference type="SMART" id="SM00020">
    <property type="entry name" value="Tryp_SPc"/>
    <property type="match status" value="1"/>
</dbReference>
<dbReference type="GO" id="GO:0004252">
    <property type="term" value="F:serine-type endopeptidase activity"/>
    <property type="evidence" value="ECO:0007669"/>
    <property type="project" value="InterPro"/>
</dbReference>
<evidence type="ECO:0000256" key="1">
    <source>
        <dbReference type="ARBA" id="ARBA00023157"/>
    </source>
</evidence>
<dbReference type="Pfam" id="PF00089">
    <property type="entry name" value="Trypsin"/>
    <property type="match status" value="1"/>
</dbReference>
<dbReference type="InterPro" id="IPR001254">
    <property type="entry name" value="Trypsin_dom"/>
</dbReference>
<sequence length="230" mass="24679">FYGLKIGFCGGSIIDNLPFIPIPVPVTHYNISIGERNLNDPNDGQKYYISTKAIVHQNYAPCSDSFGNDIALLKIAGEGMNVPYISDNGLGSTNCICLPSPTTNYTGNDVITAGWGRTNKNNDNTASILQYATIKVVSDSDCSATYGSSYDSKTMMCAYASGKSSCNGDSGTALFTPPTTTDAYAAAVGITSFGRQNCEGYPVVYTRVSTYLDFINSNKGQMNQTKILKY</sequence>
<feature type="domain" description="Peptidase S1" evidence="3">
    <location>
        <begin position="1"/>
        <end position="220"/>
    </location>
</feature>
<dbReference type="Gene3D" id="2.40.10.10">
    <property type="entry name" value="Trypsin-like serine proteases"/>
    <property type="match status" value="2"/>
</dbReference>
<dbReference type="STRING" id="299467.A0A443RYA5"/>
<keyword evidence="5" id="KW-1185">Reference proteome</keyword>
<dbReference type="PROSITE" id="PS50240">
    <property type="entry name" value="TRYPSIN_DOM"/>
    <property type="match status" value="1"/>
</dbReference>
<dbReference type="GO" id="GO:0006508">
    <property type="term" value="P:proteolysis"/>
    <property type="evidence" value="ECO:0007669"/>
    <property type="project" value="InterPro"/>
</dbReference>
<dbReference type="InterPro" id="IPR043504">
    <property type="entry name" value="Peptidase_S1_PA_chymotrypsin"/>
</dbReference>
<evidence type="ECO:0000256" key="2">
    <source>
        <dbReference type="ARBA" id="ARBA00024195"/>
    </source>
</evidence>
<keyword evidence="1" id="KW-1015">Disulfide bond</keyword>
<dbReference type="EMBL" id="NCKV01018160">
    <property type="protein sequence ID" value="RWS20347.1"/>
    <property type="molecule type" value="Genomic_DNA"/>
</dbReference>
<dbReference type="OrthoDB" id="5565075at2759"/>
<accession>A0A443RYA5</accession>
<feature type="non-terminal residue" evidence="4">
    <location>
        <position position="1"/>
    </location>
</feature>
<evidence type="ECO:0000313" key="4">
    <source>
        <dbReference type="EMBL" id="RWS20347.1"/>
    </source>
</evidence>
<evidence type="ECO:0000313" key="5">
    <source>
        <dbReference type="Proteomes" id="UP000288716"/>
    </source>
</evidence>
<dbReference type="VEuPathDB" id="VectorBase:LDEU011693"/>
<comment type="similarity">
    <text evidence="2">Belongs to the peptidase S1 family. CLIP subfamily.</text>
</comment>
<dbReference type="SUPFAM" id="SSF50494">
    <property type="entry name" value="Trypsin-like serine proteases"/>
    <property type="match status" value="1"/>
</dbReference>
<organism evidence="4 5">
    <name type="scientific">Leptotrombidium deliense</name>
    <dbReference type="NCBI Taxonomy" id="299467"/>
    <lineage>
        <taxon>Eukaryota</taxon>
        <taxon>Metazoa</taxon>
        <taxon>Ecdysozoa</taxon>
        <taxon>Arthropoda</taxon>
        <taxon>Chelicerata</taxon>
        <taxon>Arachnida</taxon>
        <taxon>Acari</taxon>
        <taxon>Acariformes</taxon>
        <taxon>Trombidiformes</taxon>
        <taxon>Prostigmata</taxon>
        <taxon>Anystina</taxon>
        <taxon>Parasitengona</taxon>
        <taxon>Trombiculoidea</taxon>
        <taxon>Trombiculidae</taxon>
        <taxon>Leptotrombidium</taxon>
    </lineage>
</organism>
<dbReference type="AlphaFoldDB" id="A0A443RYA5"/>
<evidence type="ECO:0000259" key="3">
    <source>
        <dbReference type="PROSITE" id="PS50240"/>
    </source>
</evidence>
<dbReference type="CDD" id="cd00190">
    <property type="entry name" value="Tryp_SPc"/>
    <property type="match status" value="1"/>
</dbReference>
<name>A0A443RYA5_9ACAR</name>
<dbReference type="InterPro" id="IPR051487">
    <property type="entry name" value="Ser/Thr_Proteases_Immune/Dev"/>
</dbReference>
<dbReference type="PANTHER" id="PTHR24256">
    <property type="entry name" value="TRYPTASE-RELATED"/>
    <property type="match status" value="1"/>
</dbReference>
<comment type="caution">
    <text evidence="4">The sequence shown here is derived from an EMBL/GenBank/DDBJ whole genome shotgun (WGS) entry which is preliminary data.</text>
</comment>
<proteinExistence type="inferred from homology"/>
<reference evidence="4 5" key="1">
    <citation type="journal article" date="2018" name="Gigascience">
        <title>Genomes of trombidid mites reveal novel predicted allergens and laterally-transferred genes associated with secondary metabolism.</title>
        <authorList>
            <person name="Dong X."/>
            <person name="Chaisiri K."/>
            <person name="Xia D."/>
            <person name="Armstrong S.D."/>
            <person name="Fang Y."/>
            <person name="Donnelly M.J."/>
            <person name="Kadowaki T."/>
            <person name="McGarry J.W."/>
            <person name="Darby A.C."/>
            <person name="Makepeace B.L."/>
        </authorList>
    </citation>
    <scope>NUCLEOTIDE SEQUENCE [LARGE SCALE GENOMIC DNA]</scope>
    <source>
        <strain evidence="4">UoL-UT</strain>
    </source>
</reference>
<dbReference type="InterPro" id="IPR009003">
    <property type="entry name" value="Peptidase_S1_PA"/>
</dbReference>
<protein>
    <recommendedName>
        <fullName evidence="3">Peptidase S1 domain-containing protein</fullName>
    </recommendedName>
</protein>
<dbReference type="Proteomes" id="UP000288716">
    <property type="component" value="Unassembled WGS sequence"/>
</dbReference>